<dbReference type="EMBL" id="MOXJ01000003">
    <property type="protein sequence ID" value="PDO11341.1"/>
    <property type="molecule type" value="Genomic_DNA"/>
</dbReference>
<evidence type="ECO:0000256" key="1">
    <source>
        <dbReference type="ARBA" id="ARBA00022801"/>
    </source>
</evidence>
<protein>
    <submittedName>
        <fullName evidence="3">N-acetylmuramoyl-L-alanine amidase CwlD</fullName>
    </submittedName>
</protein>
<evidence type="ECO:0000313" key="3">
    <source>
        <dbReference type="EMBL" id="PDO11341.1"/>
    </source>
</evidence>
<reference evidence="3 4" key="1">
    <citation type="submission" date="2016-12" db="EMBL/GenBank/DDBJ databases">
        <title>Candidatus Reconcilibacillus cellulovorans genome.</title>
        <authorList>
            <person name="Kolinko S."/>
            <person name="Wu Y.-W."/>
            <person name="Tachea F."/>
            <person name="Denzel E."/>
            <person name="Hiras J."/>
            <person name="Baecker N."/>
            <person name="Chan L.J."/>
            <person name="Eichorst S.A."/>
            <person name="Frey D."/>
            <person name="Adams P.D."/>
            <person name="Pray T."/>
            <person name="Tanjore D."/>
            <person name="Petzold C.J."/>
            <person name="Gladden J.M."/>
            <person name="Simmons B.A."/>
            <person name="Singer S.W."/>
        </authorList>
    </citation>
    <scope>NUCLEOTIDE SEQUENCE [LARGE SCALE GENOMIC DNA]</scope>
    <source>
        <strain evidence="3">JTherm</strain>
    </source>
</reference>
<feature type="domain" description="MurNAc-LAA" evidence="2">
    <location>
        <begin position="130"/>
        <end position="241"/>
    </location>
</feature>
<dbReference type="Gene3D" id="3.40.630.40">
    <property type="entry name" value="Zn-dependent exopeptidases"/>
    <property type="match status" value="1"/>
</dbReference>
<dbReference type="InterPro" id="IPR050695">
    <property type="entry name" value="N-acetylmuramoyl_amidase_3"/>
</dbReference>
<dbReference type="SUPFAM" id="SSF53187">
    <property type="entry name" value="Zn-dependent exopeptidases"/>
    <property type="match status" value="1"/>
</dbReference>
<evidence type="ECO:0000313" key="4">
    <source>
        <dbReference type="Proteomes" id="UP000243688"/>
    </source>
</evidence>
<dbReference type="Pfam" id="PF01520">
    <property type="entry name" value="Amidase_3"/>
    <property type="match status" value="1"/>
</dbReference>
<dbReference type="NCBIfam" id="TIGR02883">
    <property type="entry name" value="spore_cwlD"/>
    <property type="match status" value="1"/>
</dbReference>
<dbReference type="SMART" id="SM00646">
    <property type="entry name" value="Ami_3"/>
    <property type="match status" value="1"/>
</dbReference>
<dbReference type="PANTHER" id="PTHR30404:SF0">
    <property type="entry name" value="N-ACETYLMURAMOYL-L-ALANINE AMIDASE AMIC"/>
    <property type="match status" value="1"/>
</dbReference>
<dbReference type="GO" id="GO:0009253">
    <property type="term" value="P:peptidoglycan catabolic process"/>
    <property type="evidence" value="ECO:0007669"/>
    <property type="project" value="InterPro"/>
</dbReference>
<dbReference type="InterPro" id="IPR002508">
    <property type="entry name" value="MurNAc-LAA_cat"/>
</dbReference>
<gene>
    <name evidence="3" type="ORF">BLM47_02405</name>
</gene>
<dbReference type="CDD" id="cd02696">
    <property type="entry name" value="MurNAc-LAA"/>
    <property type="match status" value="1"/>
</dbReference>
<organism evidence="3 4">
    <name type="scientific">Candidatus Reconcilbacillus cellulovorans</name>
    <dbReference type="NCBI Taxonomy" id="1906605"/>
    <lineage>
        <taxon>Bacteria</taxon>
        <taxon>Bacillati</taxon>
        <taxon>Bacillota</taxon>
        <taxon>Bacilli</taxon>
        <taxon>Bacillales</taxon>
        <taxon>Paenibacillaceae</taxon>
        <taxon>Candidatus Reconcilbacillus</taxon>
    </lineage>
</organism>
<proteinExistence type="predicted"/>
<name>A0A2A6E2T5_9BACL</name>
<comment type="caution">
    <text evidence="3">The sequence shown here is derived from an EMBL/GenBank/DDBJ whole genome shotgun (WGS) entry which is preliminary data.</text>
</comment>
<evidence type="ECO:0000259" key="2">
    <source>
        <dbReference type="SMART" id="SM00646"/>
    </source>
</evidence>
<accession>A0A2A6E2T5</accession>
<dbReference type="GO" id="GO:0008745">
    <property type="term" value="F:N-acetylmuramoyl-L-alanine amidase activity"/>
    <property type="evidence" value="ECO:0007669"/>
    <property type="project" value="InterPro"/>
</dbReference>
<sequence>MAGGKRRRLVVWLRPRGALKLAACVAAVGLLALLLADRFHAARMWKPWGLPLAGKVLAVDAGHGGPDGGAESREGLVEKDIALSVALYLRDYLQQAGAVVVMTREEDIDLADPGTSGLSRRKTEDLLARVRLVESSGADMLVSVHLNSTPSARWRGAQVFYHRTNAQAARLAACIQAELRRALGNTDREALPVETKFLLKALRIPGVIVEAGFLSNPEEARLLADPVYQRKMAEAVYRGVLRYAVETKNE</sequence>
<dbReference type="Proteomes" id="UP000243688">
    <property type="component" value="Unassembled WGS sequence"/>
</dbReference>
<dbReference type="PANTHER" id="PTHR30404">
    <property type="entry name" value="N-ACETYLMURAMOYL-L-ALANINE AMIDASE"/>
    <property type="match status" value="1"/>
</dbReference>
<keyword evidence="1" id="KW-0378">Hydrolase</keyword>
<dbReference type="GO" id="GO:0030288">
    <property type="term" value="C:outer membrane-bounded periplasmic space"/>
    <property type="evidence" value="ECO:0007669"/>
    <property type="project" value="TreeGrafter"/>
</dbReference>
<dbReference type="InterPro" id="IPR014234">
    <property type="entry name" value="Spore_CwlD"/>
</dbReference>
<dbReference type="AlphaFoldDB" id="A0A2A6E2T5"/>